<evidence type="ECO:0000313" key="2">
    <source>
        <dbReference type="EMBL" id="KAK4184417.1"/>
    </source>
</evidence>
<evidence type="ECO:0000259" key="1">
    <source>
        <dbReference type="Pfam" id="PF06985"/>
    </source>
</evidence>
<keyword evidence="3" id="KW-1185">Reference proteome</keyword>
<gene>
    <name evidence="2" type="ORF">QBC35DRAFT_369243</name>
</gene>
<proteinExistence type="predicted"/>
<dbReference type="PANTHER" id="PTHR33112">
    <property type="entry name" value="DOMAIN PROTEIN, PUTATIVE-RELATED"/>
    <property type="match status" value="1"/>
</dbReference>
<organism evidence="2 3">
    <name type="scientific">Podospora australis</name>
    <dbReference type="NCBI Taxonomy" id="1536484"/>
    <lineage>
        <taxon>Eukaryota</taxon>
        <taxon>Fungi</taxon>
        <taxon>Dikarya</taxon>
        <taxon>Ascomycota</taxon>
        <taxon>Pezizomycotina</taxon>
        <taxon>Sordariomycetes</taxon>
        <taxon>Sordariomycetidae</taxon>
        <taxon>Sordariales</taxon>
        <taxon>Podosporaceae</taxon>
        <taxon>Podospora</taxon>
    </lineage>
</organism>
<dbReference type="Proteomes" id="UP001302126">
    <property type="component" value="Unassembled WGS sequence"/>
</dbReference>
<feature type="non-terminal residue" evidence="2">
    <location>
        <position position="1"/>
    </location>
</feature>
<dbReference type="EMBL" id="MU864489">
    <property type="protein sequence ID" value="KAK4184417.1"/>
    <property type="molecule type" value="Genomic_DNA"/>
</dbReference>
<feature type="non-terminal residue" evidence="2">
    <location>
        <position position="326"/>
    </location>
</feature>
<comment type="caution">
    <text evidence="2">The sequence shown here is derived from an EMBL/GenBank/DDBJ whole genome shotgun (WGS) entry which is preliminary data.</text>
</comment>
<dbReference type="Pfam" id="PF06985">
    <property type="entry name" value="HET"/>
    <property type="match status" value="1"/>
</dbReference>
<dbReference type="AlphaFoldDB" id="A0AAN7AFX6"/>
<protein>
    <submittedName>
        <fullName evidence="2">Heterokaryon incompatibility protein-domain-containing protein</fullName>
    </submittedName>
</protein>
<dbReference type="PANTHER" id="PTHR33112:SF16">
    <property type="entry name" value="HETEROKARYON INCOMPATIBILITY DOMAIN-CONTAINING PROTEIN"/>
    <property type="match status" value="1"/>
</dbReference>
<reference evidence="2" key="2">
    <citation type="submission" date="2023-05" db="EMBL/GenBank/DDBJ databases">
        <authorList>
            <consortium name="Lawrence Berkeley National Laboratory"/>
            <person name="Steindorff A."/>
            <person name="Hensen N."/>
            <person name="Bonometti L."/>
            <person name="Westerberg I."/>
            <person name="Brannstrom I.O."/>
            <person name="Guillou S."/>
            <person name="Cros-Aarteil S."/>
            <person name="Calhoun S."/>
            <person name="Haridas S."/>
            <person name="Kuo A."/>
            <person name="Mondo S."/>
            <person name="Pangilinan J."/>
            <person name="Riley R."/>
            <person name="Labutti K."/>
            <person name="Andreopoulos B."/>
            <person name="Lipzen A."/>
            <person name="Chen C."/>
            <person name="Yanf M."/>
            <person name="Daum C."/>
            <person name="Ng V."/>
            <person name="Clum A."/>
            <person name="Ohm R."/>
            <person name="Martin F."/>
            <person name="Silar P."/>
            <person name="Natvig D."/>
            <person name="Lalanne C."/>
            <person name="Gautier V."/>
            <person name="Ament-Velasquez S.L."/>
            <person name="Kruys A."/>
            <person name="Hutchinson M.I."/>
            <person name="Powell A.J."/>
            <person name="Barry K."/>
            <person name="Miller A.N."/>
            <person name="Grigoriev I.V."/>
            <person name="Debuchy R."/>
            <person name="Gladieux P."/>
            <person name="Thoren M.H."/>
            <person name="Johannesson H."/>
        </authorList>
    </citation>
    <scope>NUCLEOTIDE SEQUENCE</scope>
    <source>
        <strain evidence="2">PSN309</strain>
    </source>
</reference>
<name>A0AAN7AFX6_9PEZI</name>
<reference evidence="2" key="1">
    <citation type="journal article" date="2023" name="Mol. Phylogenet. Evol.">
        <title>Genome-scale phylogeny and comparative genomics of the fungal order Sordariales.</title>
        <authorList>
            <person name="Hensen N."/>
            <person name="Bonometti L."/>
            <person name="Westerberg I."/>
            <person name="Brannstrom I.O."/>
            <person name="Guillou S."/>
            <person name="Cros-Aarteil S."/>
            <person name="Calhoun S."/>
            <person name="Haridas S."/>
            <person name="Kuo A."/>
            <person name="Mondo S."/>
            <person name="Pangilinan J."/>
            <person name="Riley R."/>
            <person name="LaButti K."/>
            <person name="Andreopoulos B."/>
            <person name="Lipzen A."/>
            <person name="Chen C."/>
            <person name="Yan M."/>
            <person name="Daum C."/>
            <person name="Ng V."/>
            <person name="Clum A."/>
            <person name="Steindorff A."/>
            <person name="Ohm R.A."/>
            <person name="Martin F."/>
            <person name="Silar P."/>
            <person name="Natvig D.O."/>
            <person name="Lalanne C."/>
            <person name="Gautier V."/>
            <person name="Ament-Velasquez S.L."/>
            <person name="Kruys A."/>
            <person name="Hutchinson M.I."/>
            <person name="Powell A.J."/>
            <person name="Barry K."/>
            <person name="Miller A.N."/>
            <person name="Grigoriev I.V."/>
            <person name="Debuchy R."/>
            <person name="Gladieux P."/>
            <person name="Hiltunen Thoren M."/>
            <person name="Johannesson H."/>
        </authorList>
    </citation>
    <scope>NUCLEOTIDE SEQUENCE</scope>
    <source>
        <strain evidence="2">PSN309</strain>
    </source>
</reference>
<evidence type="ECO:0000313" key="3">
    <source>
        <dbReference type="Proteomes" id="UP001302126"/>
    </source>
</evidence>
<feature type="domain" description="Heterokaryon incompatibility" evidence="1">
    <location>
        <begin position="3"/>
        <end position="165"/>
    </location>
</feature>
<dbReference type="InterPro" id="IPR010730">
    <property type="entry name" value="HET"/>
</dbReference>
<sequence length="326" mass="36812">TRYVTLSYCWGILGDNAVTTKDNLSQRLQQISNSTLPKTIQDAIRVARLLKIKYLWVDALCIIQPTPNDSGDWAHESARMGSYYRNAYCTIAAATAADCNQGPFNKRFGVEYSLEPVKVKTRPFQGGLGGPKLEPCKTVFYPMIPSRDVAIDQSPLLSRGWVLQELVLSHRALYFTKDAVFWGCRRLAATEFCPSGTPDQLRDWRTLKSGWNGESMTSRILDVQKRLSTRNSLTVRDDGDWYNLAELFSRMKLTHQTDSLAAISGLAKAWAKGQPDEYVCGIWKRSLLQGLLWRQDPENANETVRRQRTASGSSEVYIAPSWSWVS</sequence>
<accession>A0AAN7AFX6</accession>